<name>A0A9W6J313_9HYPH</name>
<protein>
    <submittedName>
        <fullName evidence="2">Uncharacterized protein</fullName>
    </submittedName>
</protein>
<sequence length="109" mass="11566">MVLDLELVGMRLQDGERLRIGSQPAAGDEDRRLGPRLKQGVEYSLVGPAGTGVECQRDGADARIGLRDGQAGLEFGRSRGQAHCDHKRKGGEREGDASHVGELTSASGI</sequence>
<proteinExistence type="predicted"/>
<reference evidence="2" key="1">
    <citation type="journal article" date="2014" name="Int. J. Syst. Evol. Microbiol.">
        <title>Complete genome sequence of Corynebacterium casei LMG S-19264T (=DSM 44701T), isolated from a smear-ripened cheese.</title>
        <authorList>
            <consortium name="US DOE Joint Genome Institute (JGI-PGF)"/>
            <person name="Walter F."/>
            <person name="Albersmeier A."/>
            <person name="Kalinowski J."/>
            <person name="Ruckert C."/>
        </authorList>
    </citation>
    <scope>NUCLEOTIDE SEQUENCE</scope>
    <source>
        <strain evidence="2">VKM B-2347</strain>
    </source>
</reference>
<feature type="region of interest" description="Disordered" evidence="1">
    <location>
        <begin position="75"/>
        <end position="109"/>
    </location>
</feature>
<dbReference type="EMBL" id="BSFI01000021">
    <property type="protein sequence ID" value="GLK69412.1"/>
    <property type="molecule type" value="Genomic_DNA"/>
</dbReference>
<comment type="caution">
    <text evidence="2">The sequence shown here is derived from an EMBL/GenBank/DDBJ whole genome shotgun (WGS) entry which is preliminary data.</text>
</comment>
<evidence type="ECO:0000256" key="1">
    <source>
        <dbReference type="SAM" id="MobiDB-lite"/>
    </source>
</evidence>
<keyword evidence="3" id="KW-1185">Reference proteome</keyword>
<dbReference type="AlphaFoldDB" id="A0A9W6J313"/>
<evidence type="ECO:0000313" key="3">
    <source>
        <dbReference type="Proteomes" id="UP001143372"/>
    </source>
</evidence>
<gene>
    <name evidence="2" type="ORF">GCM10008179_30500</name>
</gene>
<organism evidence="2 3">
    <name type="scientific">Hansschlegelia plantiphila</name>
    <dbReference type="NCBI Taxonomy" id="374655"/>
    <lineage>
        <taxon>Bacteria</taxon>
        <taxon>Pseudomonadati</taxon>
        <taxon>Pseudomonadota</taxon>
        <taxon>Alphaproteobacteria</taxon>
        <taxon>Hyphomicrobiales</taxon>
        <taxon>Methylopilaceae</taxon>
        <taxon>Hansschlegelia</taxon>
    </lineage>
</organism>
<reference evidence="2" key="2">
    <citation type="submission" date="2023-01" db="EMBL/GenBank/DDBJ databases">
        <authorList>
            <person name="Sun Q."/>
            <person name="Evtushenko L."/>
        </authorList>
    </citation>
    <scope>NUCLEOTIDE SEQUENCE</scope>
    <source>
        <strain evidence="2">VKM B-2347</strain>
    </source>
</reference>
<dbReference type="Proteomes" id="UP001143372">
    <property type="component" value="Unassembled WGS sequence"/>
</dbReference>
<accession>A0A9W6J313</accession>
<evidence type="ECO:0000313" key="2">
    <source>
        <dbReference type="EMBL" id="GLK69412.1"/>
    </source>
</evidence>